<reference evidence="2 3" key="1">
    <citation type="submission" date="2017-10" db="EMBL/GenBank/DDBJ databases">
        <title>Novel microbial diversity and functional potential in the marine mammal oral microbiome.</title>
        <authorList>
            <person name="Dudek N.K."/>
            <person name="Sun C.L."/>
            <person name="Burstein D."/>
            <person name="Kantor R.S."/>
            <person name="Aliaga Goltsman D.S."/>
            <person name="Bik E.M."/>
            <person name="Thomas B.C."/>
            <person name="Banfield J.F."/>
            <person name="Relman D.A."/>
        </authorList>
    </citation>
    <scope>NUCLEOTIDE SEQUENCE [LARGE SCALE GENOMIC DNA]</scope>
    <source>
        <strain evidence="2">DOLJORAL78_47_202</strain>
    </source>
</reference>
<dbReference type="InterPro" id="IPR016181">
    <property type="entry name" value="Acyl_CoA_acyltransferase"/>
</dbReference>
<dbReference type="InterPro" id="IPR053144">
    <property type="entry name" value="Acetyltransferase_Butenolide"/>
</dbReference>
<proteinExistence type="predicted"/>
<dbReference type="PANTHER" id="PTHR43233">
    <property type="entry name" value="FAMILY N-ACETYLTRANSFERASE, PUTATIVE (AFU_ORTHOLOGUE AFUA_6G03350)-RELATED"/>
    <property type="match status" value="1"/>
</dbReference>
<dbReference type="PANTHER" id="PTHR43233:SF1">
    <property type="entry name" value="FAMILY N-ACETYLTRANSFERASE, PUTATIVE (AFU_ORTHOLOGUE AFUA_6G03350)-RELATED"/>
    <property type="match status" value="1"/>
</dbReference>
<feature type="domain" description="N-acetyltransferase" evidence="1">
    <location>
        <begin position="9"/>
        <end position="141"/>
    </location>
</feature>
<dbReference type="Pfam" id="PF00583">
    <property type="entry name" value="Acetyltransf_1"/>
    <property type="match status" value="1"/>
</dbReference>
<dbReference type="GO" id="GO:0016747">
    <property type="term" value="F:acyltransferase activity, transferring groups other than amino-acyl groups"/>
    <property type="evidence" value="ECO:0007669"/>
    <property type="project" value="InterPro"/>
</dbReference>
<dbReference type="Proteomes" id="UP000231203">
    <property type="component" value="Unassembled WGS sequence"/>
</dbReference>
<evidence type="ECO:0000259" key="1">
    <source>
        <dbReference type="PROSITE" id="PS51186"/>
    </source>
</evidence>
<dbReference type="Gene3D" id="3.40.630.30">
    <property type="match status" value="1"/>
</dbReference>
<comment type="caution">
    <text evidence="2">The sequence shown here is derived from an EMBL/GenBank/DDBJ whole genome shotgun (WGS) entry which is preliminary data.</text>
</comment>
<dbReference type="InterPro" id="IPR000182">
    <property type="entry name" value="GNAT_dom"/>
</dbReference>
<sequence>MRAEKMNGLEIKLVRTVSVDQLQVLYQDAGWWQDDYKISDSFLRHIPEKSALFAGAFWQKNLIGMGRALSDLCSDAYIQDIAVLSAYRKCGIGTLIVTFLIQELKKRGVDWIGLIGEPGTCSFYEKLGFRQMKDHIPFKLE</sequence>
<dbReference type="PROSITE" id="PS51186">
    <property type="entry name" value="GNAT"/>
    <property type="match status" value="1"/>
</dbReference>
<dbReference type="CDD" id="cd04301">
    <property type="entry name" value="NAT_SF"/>
    <property type="match status" value="1"/>
</dbReference>
<evidence type="ECO:0000313" key="3">
    <source>
        <dbReference type="Proteomes" id="UP000231203"/>
    </source>
</evidence>
<evidence type="ECO:0000313" key="2">
    <source>
        <dbReference type="EMBL" id="PIE63501.1"/>
    </source>
</evidence>
<accession>A0A2G6MU32</accession>
<protein>
    <submittedName>
        <fullName evidence="2">GNAT family N-acetyltransferase</fullName>
    </submittedName>
</protein>
<name>A0A2G6MU32_9BACT</name>
<dbReference type="SUPFAM" id="SSF55729">
    <property type="entry name" value="Acyl-CoA N-acyltransferases (Nat)"/>
    <property type="match status" value="1"/>
</dbReference>
<keyword evidence="2" id="KW-0808">Transferase</keyword>
<dbReference type="AlphaFoldDB" id="A0A2G6MU32"/>
<dbReference type="EMBL" id="PDTI01000002">
    <property type="protein sequence ID" value="PIE63501.1"/>
    <property type="molecule type" value="Genomic_DNA"/>
</dbReference>
<gene>
    <name evidence="2" type="ORF">CSA25_00080</name>
</gene>
<organism evidence="2 3">
    <name type="scientific">Desulfobacter postgatei</name>
    <dbReference type="NCBI Taxonomy" id="2293"/>
    <lineage>
        <taxon>Bacteria</taxon>
        <taxon>Pseudomonadati</taxon>
        <taxon>Thermodesulfobacteriota</taxon>
        <taxon>Desulfobacteria</taxon>
        <taxon>Desulfobacterales</taxon>
        <taxon>Desulfobacteraceae</taxon>
        <taxon>Desulfobacter</taxon>
    </lineage>
</organism>